<sequence length="314" mass="34576">MTSLACDAGSAITAHHPFTFIFFSAVPPPINNHHHLSSLPLLPPFFLSAFKDLARIAFQAPAFQVQRFLLLLLLLGLMEIDPGDNSNWLVDYGLADVSAGDVLPSAGGFAWSSPSFDVSSSNASIEVNCASTRDSENLKGKSCHKRLKSESCLSSGSKACREKLRRDRLNERFLELGSILEPGRPPKTDKSAILSDAVGMVTQLRTEAQKLKESNEELQEKIKELKAEKNELRDEKQRLKADKEKLEQQLKVSSFHPVFPPHPSVVSTPFAAQERAGGNKLMPYIGFPGVAMWQFMPPSTVDTSQDHVLRPPVA</sequence>
<evidence type="ECO:0000256" key="1">
    <source>
        <dbReference type="ARBA" id="ARBA00004123"/>
    </source>
</evidence>
<protein>
    <recommendedName>
        <fullName evidence="7">BHLH domain-containing protein</fullName>
    </recommendedName>
</protein>
<dbReference type="AlphaFoldDB" id="A0ABD3INK3"/>
<gene>
    <name evidence="8" type="ORF">ACJRO7_006659</name>
</gene>
<evidence type="ECO:0000256" key="2">
    <source>
        <dbReference type="ARBA" id="ARBA00023015"/>
    </source>
</evidence>
<dbReference type="PANTHER" id="PTHR46133:SF28">
    <property type="entry name" value="BHLH TRANSCRIPTION FACTOR"/>
    <property type="match status" value="1"/>
</dbReference>
<keyword evidence="4" id="KW-0804">Transcription</keyword>
<comment type="subcellular location">
    <subcellularLocation>
        <location evidence="1">Nucleus</location>
    </subcellularLocation>
</comment>
<feature type="coiled-coil region" evidence="6">
    <location>
        <begin position="201"/>
        <end position="252"/>
    </location>
</feature>
<accession>A0ABD3INK3</accession>
<organism evidence="8 9">
    <name type="scientific">Eucalyptus globulus</name>
    <name type="common">Tasmanian blue gum</name>
    <dbReference type="NCBI Taxonomy" id="34317"/>
    <lineage>
        <taxon>Eukaryota</taxon>
        <taxon>Viridiplantae</taxon>
        <taxon>Streptophyta</taxon>
        <taxon>Embryophyta</taxon>
        <taxon>Tracheophyta</taxon>
        <taxon>Spermatophyta</taxon>
        <taxon>Magnoliopsida</taxon>
        <taxon>eudicotyledons</taxon>
        <taxon>Gunneridae</taxon>
        <taxon>Pentapetalae</taxon>
        <taxon>rosids</taxon>
        <taxon>malvids</taxon>
        <taxon>Myrtales</taxon>
        <taxon>Myrtaceae</taxon>
        <taxon>Myrtoideae</taxon>
        <taxon>Eucalypteae</taxon>
        <taxon>Eucalyptus</taxon>
    </lineage>
</organism>
<keyword evidence="3" id="KW-0238">DNA-binding</keyword>
<reference evidence="8 9" key="1">
    <citation type="submission" date="2024-11" db="EMBL/GenBank/DDBJ databases">
        <title>Chromosome-level genome assembly of Eucalyptus globulus Labill. provides insights into its genome evolution.</title>
        <authorList>
            <person name="Li X."/>
        </authorList>
    </citation>
    <scope>NUCLEOTIDE SEQUENCE [LARGE SCALE GENOMIC DNA]</scope>
    <source>
        <strain evidence="8">CL2024</strain>
        <tissue evidence="8">Fresh tender leaves</tissue>
    </source>
</reference>
<dbReference type="GO" id="GO:0005634">
    <property type="term" value="C:nucleus"/>
    <property type="evidence" value="ECO:0007669"/>
    <property type="project" value="UniProtKB-SubCell"/>
</dbReference>
<dbReference type="PANTHER" id="PTHR46133">
    <property type="entry name" value="BHLH TRANSCRIPTION FACTOR"/>
    <property type="match status" value="1"/>
</dbReference>
<dbReference type="Gene3D" id="4.10.280.10">
    <property type="entry name" value="Helix-loop-helix DNA-binding domain"/>
    <property type="match status" value="1"/>
</dbReference>
<dbReference type="SUPFAM" id="SSF47459">
    <property type="entry name" value="HLH, helix-loop-helix DNA-binding domain"/>
    <property type="match status" value="1"/>
</dbReference>
<name>A0ABD3INK3_EUCGL</name>
<dbReference type="Proteomes" id="UP001634007">
    <property type="component" value="Unassembled WGS sequence"/>
</dbReference>
<dbReference type="EMBL" id="JBJKBG010000011">
    <property type="protein sequence ID" value="KAL3714791.1"/>
    <property type="molecule type" value="Genomic_DNA"/>
</dbReference>
<dbReference type="Pfam" id="PF00010">
    <property type="entry name" value="HLH"/>
    <property type="match status" value="1"/>
</dbReference>
<evidence type="ECO:0000256" key="6">
    <source>
        <dbReference type="SAM" id="Coils"/>
    </source>
</evidence>
<dbReference type="FunFam" id="4.10.280.10:FF:000104">
    <property type="entry name" value="Transcription factor bHLH34"/>
    <property type="match status" value="1"/>
</dbReference>
<dbReference type="PROSITE" id="PS50888">
    <property type="entry name" value="BHLH"/>
    <property type="match status" value="1"/>
</dbReference>
<feature type="domain" description="BHLH" evidence="7">
    <location>
        <begin position="153"/>
        <end position="204"/>
    </location>
</feature>
<evidence type="ECO:0000256" key="3">
    <source>
        <dbReference type="ARBA" id="ARBA00023125"/>
    </source>
</evidence>
<dbReference type="InterPro" id="IPR044818">
    <property type="entry name" value="ILR3-like"/>
</dbReference>
<keyword evidence="5" id="KW-0539">Nucleus</keyword>
<keyword evidence="2" id="KW-0805">Transcription regulation</keyword>
<dbReference type="InterPro" id="IPR011598">
    <property type="entry name" value="bHLH_dom"/>
</dbReference>
<keyword evidence="9" id="KW-1185">Reference proteome</keyword>
<evidence type="ECO:0000256" key="5">
    <source>
        <dbReference type="ARBA" id="ARBA00023242"/>
    </source>
</evidence>
<evidence type="ECO:0000256" key="4">
    <source>
        <dbReference type="ARBA" id="ARBA00023163"/>
    </source>
</evidence>
<keyword evidence="6" id="KW-0175">Coiled coil</keyword>
<comment type="caution">
    <text evidence="8">The sequence shown here is derived from an EMBL/GenBank/DDBJ whole genome shotgun (WGS) entry which is preliminary data.</text>
</comment>
<evidence type="ECO:0000259" key="7">
    <source>
        <dbReference type="PROSITE" id="PS50888"/>
    </source>
</evidence>
<dbReference type="GO" id="GO:0000976">
    <property type="term" value="F:transcription cis-regulatory region binding"/>
    <property type="evidence" value="ECO:0007669"/>
    <property type="project" value="UniProtKB-ARBA"/>
</dbReference>
<dbReference type="SMART" id="SM00353">
    <property type="entry name" value="HLH"/>
    <property type="match status" value="1"/>
</dbReference>
<proteinExistence type="predicted"/>
<evidence type="ECO:0000313" key="8">
    <source>
        <dbReference type="EMBL" id="KAL3714791.1"/>
    </source>
</evidence>
<evidence type="ECO:0000313" key="9">
    <source>
        <dbReference type="Proteomes" id="UP001634007"/>
    </source>
</evidence>
<dbReference type="InterPro" id="IPR036638">
    <property type="entry name" value="HLH_DNA-bd_sf"/>
</dbReference>
<dbReference type="CDD" id="cd11446">
    <property type="entry name" value="bHLH_AtILR3_like"/>
    <property type="match status" value="1"/>
</dbReference>